<gene>
    <name evidence="2" type="ORF">BDV96DRAFT_642869</name>
</gene>
<dbReference type="EMBL" id="ML977316">
    <property type="protein sequence ID" value="KAF2118688.1"/>
    <property type="molecule type" value="Genomic_DNA"/>
</dbReference>
<reference evidence="2" key="1">
    <citation type="journal article" date="2020" name="Stud. Mycol.">
        <title>101 Dothideomycetes genomes: a test case for predicting lifestyles and emergence of pathogens.</title>
        <authorList>
            <person name="Haridas S."/>
            <person name="Albert R."/>
            <person name="Binder M."/>
            <person name="Bloem J."/>
            <person name="Labutti K."/>
            <person name="Salamov A."/>
            <person name="Andreopoulos B."/>
            <person name="Baker S."/>
            <person name="Barry K."/>
            <person name="Bills G."/>
            <person name="Bluhm B."/>
            <person name="Cannon C."/>
            <person name="Castanera R."/>
            <person name="Culley D."/>
            <person name="Daum C."/>
            <person name="Ezra D."/>
            <person name="Gonzalez J."/>
            <person name="Henrissat B."/>
            <person name="Kuo A."/>
            <person name="Liang C."/>
            <person name="Lipzen A."/>
            <person name="Lutzoni F."/>
            <person name="Magnuson J."/>
            <person name="Mondo S."/>
            <person name="Nolan M."/>
            <person name="Ohm R."/>
            <person name="Pangilinan J."/>
            <person name="Park H.-J."/>
            <person name="Ramirez L."/>
            <person name="Alfaro M."/>
            <person name="Sun H."/>
            <person name="Tritt A."/>
            <person name="Yoshinaga Y."/>
            <person name="Zwiers L.-H."/>
            <person name="Turgeon B."/>
            <person name="Goodwin S."/>
            <person name="Spatafora J."/>
            <person name="Crous P."/>
            <person name="Grigoriev I."/>
        </authorList>
    </citation>
    <scope>NUCLEOTIDE SEQUENCE</scope>
    <source>
        <strain evidence="2">CBS 627.86</strain>
    </source>
</reference>
<dbReference type="Proteomes" id="UP000799770">
    <property type="component" value="Unassembled WGS sequence"/>
</dbReference>
<dbReference type="SUPFAM" id="SSF53335">
    <property type="entry name" value="S-adenosyl-L-methionine-dependent methyltransferases"/>
    <property type="match status" value="1"/>
</dbReference>
<proteinExistence type="predicted"/>
<dbReference type="OrthoDB" id="2151982at2759"/>
<sequence length="185" mass="20212">MDELNLDPSESTATDFEQPPLPLLSKEPRLYPGCCLSLSAPLLSHLCSLLPPAPSLSLSIGSGYGLLEALLVSHGRRVIGIEVSPSSNRYLPPDSHRTVYGSRALDPLANTAKAWLLVYPRRAALLDEYLHTHGKGDVERIIWAGPAADWEDYANCFRPAWRVLVQTADEVGGRAWEIVAVASKK</sequence>
<protein>
    <recommendedName>
        <fullName evidence="4">Methyltransferase domain-containing protein</fullName>
    </recommendedName>
</protein>
<accession>A0A6A5ZJS2</accession>
<evidence type="ECO:0000313" key="3">
    <source>
        <dbReference type="Proteomes" id="UP000799770"/>
    </source>
</evidence>
<name>A0A6A5ZJS2_9PLEO</name>
<dbReference type="InterPro" id="IPR029063">
    <property type="entry name" value="SAM-dependent_MTases_sf"/>
</dbReference>
<dbReference type="AlphaFoldDB" id="A0A6A5ZJS2"/>
<evidence type="ECO:0008006" key="4">
    <source>
        <dbReference type="Google" id="ProtNLM"/>
    </source>
</evidence>
<keyword evidence="3" id="KW-1185">Reference proteome</keyword>
<evidence type="ECO:0000256" key="1">
    <source>
        <dbReference type="SAM" id="MobiDB-lite"/>
    </source>
</evidence>
<evidence type="ECO:0000313" key="2">
    <source>
        <dbReference type="EMBL" id="KAF2118688.1"/>
    </source>
</evidence>
<feature type="region of interest" description="Disordered" evidence="1">
    <location>
        <begin position="1"/>
        <end position="21"/>
    </location>
</feature>
<organism evidence="2 3">
    <name type="scientific">Lophiotrema nucula</name>
    <dbReference type="NCBI Taxonomy" id="690887"/>
    <lineage>
        <taxon>Eukaryota</taxon>
        <taxon>Fungi</taxon>
        <taxon>Dikarya</taxon>
        <taxon>Ascomycota</taxon>
        <taxon>Pezizomycotina</taxon>
        <taxon>Dothideomycetes</taxon>
        <taxon>Pleosporomycetidae</taxon>
        <taxon>Pleosporales</taxon>
        <taxon>Lophiotremataceae</taxon>
        <taxon>Lophiotrema</taxon>
    </lineage>
</organism>